<keyword evidence="1" id="KW-0449">Lipoprotein</keyword>
<evidence type="ECO:0000313" key="1">
    <source>
        <dbReference type="EMBL" id="SAY46583.1"/>
    </source>
</evidence>
<gene>
    <name evidence="1" type="ORF">PWN146_05352</name>
</gene>
<sequence length="166" mass="17341">MRKSLVFLPLLLTGCAGMNSEFEFDKPARDTGVWMSQADEMTSASAGKPGNVGGKGLNLAGYRLIDTGHVRLDVQPALAGGVAAPARTVAGATVFTSQARSGVAVPAAAGVSCNSPRCYPEPASAFRRPDGVARIWIAPYVSPDDNVHMGEVVYTVTKPANWHGVL</sequence>
<proteinExistence type="predicted"/>
<reference evidence="1" key="1">
    <citation type="submission" date="2016-05" db="EMBL/GenBank/DDBJ databases">
        <authorList>
            <person name="Lavstsen T."/>
            <person name="Jespersen J.S."/>
        </authorList>
    </citation>
    <scope>NUCLEOTIDE SEQUENCE</scope>
    <source>
        <strain evidence="1">PWN146_assembly</strain>
    </source>
</reference>
<dbReference type="NCBIfam" id="TIGR02747">
    <property type="entry name" value="TraV"/>
    <property type="match status" value="1"/>
</dbReference>
<dbReference type="Pfam" id="PF09676">
    <property type="entry name" value="TraV"/>
    <property type="match status" value="1"/>
</dbReference>
<dbReference type="RefSeq" id="WP_172690003.1">
    <property type="nucleotide sequence ID" value="NZ_LT575492.1"/>
</dbReference>
<accession>A0A1C3HNF5</accession>
<dbReference type="PROSITE" id="PS51257">
    <property type="entry name" value="PROKAR_LIPOPROTEIN"/>
    <property type="match status" value="1"/>
</dbReference>
<name>A0A1C3HNF5_SERMA</name>
<protein>
    <submittedName>
        <fullName evidence="1">Type IV conjugative transfer system lipoprotein (TraV)</fullName>
    </submittedName>
</protein>
<dbReference type="EMBL" id="LT575492">
    <property type="protein sequence ID" value="SAY46583.1"/>
    <property type="molecule type" value="Genomic_DNA"/>
</dbReference>
<organism evidence="1">
    <name type="scientific">Serratia marcescens</name>
    <dbReference type="NCBI Taxonomy" id="615"/>
    <lineage>
        <taxon>Bacteria</taxon>
        <taxon>Pseudomonadati</taxon>
        <taxon>Pseudomonadota</taxon>
        <taxon>Gammaproteobacteria</taxon>
        <taxon>Enterobacterales</taxon>
        <taxon>Yersiniaceae</taxon>
        <taxon>Serratia</taxon>
    </lineage>
</organism>
<dbReference type="InterPro" id="IPR014118">
    <property type="entry name" value="T4SS_TraV"/>
</dbReference>
<dbReference type="AlphaFoldDB" id="A0A1C3HNF5"/>